<organism evidence="2 3">
    <name type="scientific">Cyclotella cryptica</name>
    <dbReference type="NCBI Taxonomy" id="29204"/>
    <lineage>
        <taxon>Eukaryota</taxon>
        <taxon>Sar</taxon>
        <taxon>Stramenopiles</taxon>
        <taxon>Ochrophyta</taxon>
        <taxon>Bacillariophyta</taxon>
        <taxon>Coscinodiscophyceae</taxon>
        <taxon>Thalassiosirophycidae</taxon>
        <taxon>Stephanodiscales</taxon>
        <taxon>Stephanodiscaceae</taxon>
        <taxon>Cyclotella</taxon>
    </lineage>
</organism>
<dbReference type="EMBL" id="JABMIG020000303">
    <property type="protein sequence ID" value="KAL3781907.1"/>
    <property type="molecule type" value="Genomic_DNA"/>
</dbReference>
<evidence type="ECO:0000313" key="3">
    <source>
        <dbReference type="Proteomes" id="UP001516023"/>
    </source>
</evidence>
<reference evidence="2 3" key="1">
    <citation type="journal article" date="2020" name="G3 (Bethesda)">
        <title>Improved Reference Genome for Cyclotella cryptica CCMP332, a Model for Cell Wall Morphogenesis, Salinity Adaptation, and Lipid Production in Diatoms (Bacillariophyta).</title>
        <authorList>
            <person name="Roberts W.R."/>
            <person name="Downey K.M."/>
            <person name="Ruck E.C."/>
            <person name="Traller J.C."/>
            <person name="Alverson A.J."/>
        </authorList>
    </citation>
    <scope>NUCLEOTIDE SEQUENCE [LARGE SCALE GENOMIC DNA]</scope>
    <source>
        <strain evidence="2 3">CCMP332</strain>
    </source>
</reference>
<evidence type="ECO:0000313" key="2">
    <source>
        <dbReference type="EMBL" id="KAL3781907.1"/>
    </source>
</evidence>
<comment type="caution">
    <text evidence="2">The sequence shown here is derived from an EMBL/GenBank/DDBJ whole genome shotgun (WGS) entry which is preliminary data.</text>
</comment>
<proteinExistence type="predicted"/>
<protein>
    <submittedName>
        <fullName evidence="2">Uncharacterized protein</fullName>
    </submittedName>
</protein>
<sequence length="798" mass="89066">MTNTHLNSEKHTNHKFIHPGKETKTGQSDEFPCDLPNDRETKRLKATMEDPPLGCLRTALRAPPKSGDVGDAGDAIVRTEVSASPFTPLSRGRGKGGARDIKDAESRLGSWRTCQLPLLPADCVTNSAENDDNQNTSKTNEGVESPKPVLIPINKEVQGKPIGNGSQNDASFLKPLHEATAAKRQTPIANASTSPKQLLNERYSKLFNLSSSQLKCLKTNFYTTCKHESMVKFAAIFTCPVSGEHFTCGKLKNNSEFIEDEEGLVWYSNTKLATTAAAARAMDCFIFRDLMRKNRTAADNTPPILPDYSCLDAPYLIDCGPSLPKSLRVKTLPIAMDLGDSSVDKSCSIDDRHRGSATLREIEPQGKGAASTRQDNIVTEPTDTETVFTQQSSNASMGKHNDVARPLLVSNESTTETRLAPYDTARFFTASSFKFFPKQELNEYYTRLGLGPSQISQLRKYYVTWSSRFPKEVRYTSSFTCPLTLETFVCGHIPEKHGGVLVHESLFWFKSKQLATDAAAAKALDCFAFRECHGSDEKPDVRCLDLPYLKENAPPMPALPDGVIFPTSPFTVFSDNPESVENKQPSSNGPAKTIVSSSGDSSNDTPKQALYKWYEAYWRRINKTSFKLSHSSVTRRVPEKDSFSTWSNSLAKSKTSTKLFTSVFVCPWTGERFLSGKLADEHKECLEADFDLKEKGSEEVETRTLMWYRTKKDAENAAAARASDCLQFRSMNKDYTVMKSIKYCNDPPYAASDSPLNERDITQRLTGVMEVYNELNPPIHFQLPWKVVPLEERIRIRY</sequence>
<gene>
    <name evidence="2" type="ORF">HJC23_004092</name>
</gene>
<accession>A0ABD3P2A2</accession>
<feature type="region of interest" description="Disordered" evidence="1">
    <location>
        <begin position="125"/>
        <end position="146"/>
    </location>
</feature>
<feature type="region of interest" description="Disordered" evidence="1">
    <location>
        <begin position="576"/>
        <end position="605"/>
    </location>
</feature>
<evidence type="ECO:0000256" key="1">
    <source>
        <dbReference type="SAM" id="MobiDB-lite"/>
    </source>
</evidence>
<keyword evidence="3" id="KW-1185">Reference proteome</keyword>
<name>A0ABD3P2A2_9STRA</name>
<feature type="region of interest" description="Disordered" evidence="1">
    <location>
        <begin position="1"/>
        <end position="37"/>
    </location>
</feature>
<feature type="compositionally biased region" description="Polar residues" evidence="1">
    <location>
        <begin position="125"/>
        <end position="142"/>
    </location>
</feature>
<dbReference type="Proteomes" id="UP001516023">
    <property type="component" value="Unassembled WGS sequence"/>
</dbReference>
<dbReference type="AlphaFoldDB" id="A0ABD3P2A2"/>